<feature type="domain" description="ABC3 transporter permease C-terminal" evidence="7">
    <location>
        <begin position="233"/>
        <end position="350"/>
    </location>
</feature>
<feature type="transmembrane region" description="Helical" evidence="6">
    <location>
        <begin position="667"/>
        <end position="687"/>
    </location>
</feature>
<feature type="transmembrane region" description="Helical" evidence="6">
    <location>
        <begin position="275"/>
        <end position="303"/>
    </location>
</feature>
<dbReference type="AlphaFoldDB" id="E7C1S4"/>
<feature type="transmembrane region" description="Helical" evidence="6">
    <location>
        <begin position="229"/>
        <end position="254"/>
    </location>
</feature>
<dbReference type="GO" id="GO:0005886">
    <property type="term" value="C:plasma membrane"/>
    <property type="evidence" value="ECO:0007669"/>
    <property type="project" value="UniProtKB-SubCell"/>
</dbReference>
<feature type="transmembrane region" description="Helical" evidence="6">
    <location>
        <begin position="394"/>
        <end position="419"/>
    </location>
</feature>
<dbReference type="PANTHER" id="PTHR30287:SF1">
    <property type="entry name" value="INNER MEMBRANE PROTEIN"/>
    <property type="match status" value="1"/>
</dbReference>
<dbReference type="Pfam" id="PF02687">
    <property type="entry name" value="FtsX"/>
    <property type="match status" value="2"/>
</dbReference>
<evidence type="ECO:0000256" key="3">
    <source>
        <dbReference type="ARBA" id="ARBA00022692"/>
    </source>
</evidence>
<proteinExistence type="predicted"/>
<dbReference type="InterPro" id="IPR003838">
    <property type="entry name" value="ABC3_permease_C"/>
</dbReference>
<evidence type="ECO:0000256" key="2">
    <source>
        <dbReference type="ARBA" id="ARBA00022475"/>
    </source>
</evidence>
<organism evidence="8">
    <name type="scientific">uncultured gamma proteobacterium HF0010_21A16</name>
    <dbReference type="NCBI Taxonomy" id="723563"/>
    <lineage>
        <taxon>Bacteria</taxon>
        <taxon>Pseudomonadati</taxon>
        <taxon>Pseudomonadota</taxon>
        <taxon>Gammaproteobacteria</taxon>
        <taxon>environmental samples</taxon>
    </lineage>
</organism>
<reference evidence="8" key="1">
    <citation type="submission" date="2010-01" db="EMBL/GenBank/DDBJ databases">
        <title>Genome fragments of uncultured bacteria from the North Pacific subtropical Gyre.</title>
        <authorList>
            <person name="Pham V.D."/>
            <person name="Delong E.F."/>
        </authorList>
    </citation>
    <scope>NUCLEOTIDE SEQUENCE</scope>
</reference>
<feature type="transmembrane region" description="Helical" evidence="6">
    <location>
        <begin position="363"/>
        <end position="382"/>
    </location>
</feature>
<evidence type="ECO:0000256" key="4">
    <source>
        <dbReference type="ARBA" id="ARBA00022989"/>
    </source>
</evidence>
<evidence type="ECO:0000256" key="1">
    <source>
        <dbReference type="ARBA" id="ARBA00004651"/>
    </source>
</evidence>
<evidence type="ECO:0000256" key="6">
    <source>
        <dbReference type="SAM" id="Phobius"/>
    </source>
</evidence>
<protein>
    <submittedName>
        <fullName evidence="8">Predicted ABC-type transport system involved in lysophospholipase L1 biosynthesis, permease component</fullName>
    </submittedName>
</protein>
<feature type="transmembrane region" description="Helical" evidence="6">
    <location>
        <begin position="752"/>
        <end position="775"/>
    </location>
</feature>
<keyword evidence="4 6" id="KW-1133">Transmembrane helix</keyword>
<feature type="transmembrane region" description="Helical" evidence="6">
    <location>
        <begin position="440"/>
        <end position="462"/>
    </location>
</feature>
<evidence type="ECO:0000256" key="5">
    <source>
        <dbReference type="ARBA" id="ARBA00023136"/>
    </source>
</evidence>
<keyword evidence="5 6" id="KW-0472">Membrane</keyword>
<feature type="transmembrane region" description="Helical" evidence="6">
    <location>
        <begin position="719"/>
        <end position="740"/>
    </location>
</feature>
<feature type="domain" description="ABC3 transporter permease C-terminal" evidence="7">
    <location>
        <begin position="670"/>
        <end position="782"/>
    </location>
</feature>
<comment type="subcellular location">
    <subcellularLocation>
        <location evidence="1">Cell membrane</location>
        <topology evidence="1">Multi-pass membrane protein</topology>
    </subcellularLocation>
</comment>
<feature type="transmembrane region" description="Helical" evidence="6">
    <location>
        <begin position="323"/>
        <end position="342"/>
    </location>
</feature>
<dbReference type="PANTHER" id="PTHR30287">
    <property type="entry name" value="MEMBRANE COMPONENT OF PREDICTED ABC SUPERFAMILY METABOLITE UPTAKE TRANSPORTER"/>
    <property type="match status" value="1"/>
</dbReference>
<sequence>MLLSLTVAIGILSSIALFSDRLQKSLDVESKEFLGGDFKFETSYEIEESLIPKVDFNSSKIYIFGSVLAYEDEFRLATIKSVDSAYPLEGEIELNNAISNYTVTAPPKRGEIWLDRRIIDLLGAQLGEYISLGDKEFIVSNVIVNEPDRGSSSFAFAPRAIINSLDLEETNVLKPGSRVRYTYLFKADQKDLDILENYFQNIKKPGDEIVFFKNESTPLGQSFSRASNFFLLGAFLSIIIASLTVSICTLQFIRKHISYVAILKALGLSPKNIRFTYLSIFILIGLLATLAGILVGWLIQLNFVFLLKDYFPTNFPSAGPQPYLISSAIVFFCLLVFSYPILSRLFAIPPNEILRKSEFEKLPIFKIMLNAFLGLIFFYSLLVFFTQNALLTNIIFFSMLGLVLFIFGLVFFVFSAIKPESLNPLKPMRMIFFELNRRKLSNSLQIISLTLSIAISLIAFSASSNLINAWKTSLPDDAPNNFAINITDSEIPDFLNFLEINNVKSEKIYPVTSARFFKINPQSDDEVIDRTFNFTWMNDLPEGNQIIEGNWFGEKKNGISISSEIAERYGLKLNDKITVEISGIEKETYVQSIREVNWENFSPNFFAIGFKEDFEDNVSTYITSFFVSPDKKGFSAEFVKKFPTVSIISLAELIAEIQDIILKVSEAFKLILGLTVISSIFLLIATVQESFKQREKQAAILKTIGASSKLLQKNSILEFLSLALIAGFLGSLLAQITTYFLERNIFEIEPKIYLNIWFVGILASVVTIGALSLIFSNFINRKTPKEVLYDST</sequence>
<evidence type="ECO:0000259" key="7">
    <source>
        <dbReference type="Pfam" id="PF02687"/>
    </source>
</evidence>
<evidence type="ECO:0000313" key="8">
    <source>
        <dbReference type="EMBL" id="ADI21398.1"/>
    </source>
</evidence>
<keyword evidence="3 6" id="KW-0812">Transmembrane</keyword>
<dbReference type="InterPro" id="IPR038766">
    <property type="entry name" value="Membrane_comp_ABC_pdt"/>
</dbReference>
<name>E7C1S4_9GAMM</name>
<keyword evidence="2" id="KW-1003">Cell membrane</keyword>
<accession>E7C1S4</accession>
<dbReference type="EMBL" id="GU567953">
    <property type="protein sequence ID" value="ADI21398.1"/>
    <property type="molecule type" value="Genomic_DNA"/>
</dbReference>